<feature type="domain" description="HU" evidence="2">
    <location>
        <begin position="23"/>
        <end position="107"/>
    </location>
</feature>
<dbReference type="GO" id="GO:0003677">
    <property type="term" value="F:DNA binding"/>
    <property type="evidence" value="ECO:0007669"/>
    <property type="project" value="UniProtKB-KW"/>
</dbReference>
<sequence>MAFFKKRKLSDGKWHAVAANLMKPATIDDVADELSARSTVSRADAYAVLVELGDVMGRLMASGRSVKLKGVGTFYLTCQTKGTGTDTPEELTPEMITDVKVRFIPEYSRGQRNQITGRTMLSKWLEWIEVWDNNE</sequence>
<proteinExistence type="predicted"/>
<dbReference type="AlphaFoldDB" id="A0A9E2KH19"/>
<comment type="caution">
    <text evidence="3">The sequence shown here is derived from an EMBL/GenBank/DDBJ whole genome shotgun (WGS) entry which is preliminary data.</text>
</comment>
<organism evidence="3 4">
    <name type="scientific">Candidatus Bacteroides intestinipullorum</name>
    <dbReference type="NCBI Taxonomy" id="2838471"/>
    <lineage>
        <taxon>Bacteria</taxon>
        <taxon>Pseudomonadati</taxon>
        <taxon>Bacteroidota</taxon>
        <taxon>Bacteroidia</taxon>
        <taxon>Bacteroidales</taxon>
        <taxon>Bacteroidaceae</taxon>
        <taxon>Bacteroides</taxon>
    </lineage>
</organism>
<name>A0A9E2KH19_9BACE</name>
<dbReference type="InterPro" id="IPR041607">
    <property type="entry name" value="HU-HIG"/>
</dbReference>
<reference evidence="3" key="1">
    <citation type="journal article" date="2021" name="PeerJ">
        <title>Extensive microbial diversity within the chicken gut microbiome revealed by metagenomics and culture.</title>
        <authorList>
            <person name="Gilroy R."/>
            <person name="Ravi A."/>
            <person name="Getino M."/>
            <person name="Pursley I."/>
            <person name="Horton D.L."/>
            <person name="Alikhan N.F."/>
            <person name="Baker D."/>
            <person name="Gharbi K."/>
            <person name="Hall N."/>
            <person name="Watson M."/>
            <person name="Adriaenssens E.M."/>
            <person name="Foster-Nyarko E."/>
            <person name="Jarju S."/>
            <person name="Secka A."/>
            <person name="Antonio M."/>
            <person name="Oren A."/>
            <person name="Chaudhuri R.R."/>
            <person name="La Ragione R."/>
            <person name="Hildebrand F."/>
            <person name="Pallen M.J."/>
        </authorList>
    </citation>
    <scope>NUCLEOTIDE SEQUENCE</scope>
    <source>
        <strain evidence="3">B3-3758</strain>
    </source>
</reference>
<dbReference type="Gene3D" id="4.10.520.10">
    <property type="entry name" value="IHF-like DNA-binding proteins"/>
    <property type="match status" value="1"/>
</dbReference>
<dbReference type="InterPro" id="IPR005902">
    <property type="entry name" value="HU_DNA-bd_put"/>
</dbReference>
<gene>
    <name evidence="3" type="ORF">H9791_05835</name>
</gene>
<evidence type="ECO:0000256" key="1">
    <source>
        <dbReference type="ARBA" id="ARBA00023125"/>
    </source>
</evidence>
<dbReference type="InterPro" id="IPR010992">
    <property type="entry name" value="IHF-like_DNA-bd_dom_sf"/>
</dbReference>
<dbReference type="Pfam" id="PF18291">
    <property type="entry name" value="HU-HIG"/>
    <property type="match status" value="1"/>
</dbReference>
<dbReference type="SUPFAM" id="SSF47729">
    <property type="entry name" value="IHF-like DNA-binding proteins"/>
    <property type="match status" value="1"/>
</dbReference>
<dbReference type="NCBIfam" id="TIGR01201">
    <property type="entry name" value="HU_rel"/>
    <property type="match status" value="1"/>
</dbReference>
<dbReference type="EMBL" id="JAHLFO010000077">
    <property type="protein sequence ID" value="MBU3814016.1"/>
    <property type="molecule type" value="Genomic_DNA"/>
</dbReference>
<dbReference type="Proteomes" id="UP000824236">
    <property type="component" value="Unassembled WGS sequence"/>
</dbReference>
<evidence type="ECO:0000313" key="4">
    <source>
        <dbReference type="Proteomes" id="UP000824236"/>
    </source>
</evidence>
<protein>
    <submittedName>
        <fullName evidence="3">HU family DNA-binding protein</fullName>
    </submittedName>
</protein>
<reference evidence="3" key="2">
    <citation type="submission" date="2021-04" db="EMBL/GenBank/DDBJ databases">
        <authorList>
            <person name="Gilroy R."/>
        </authorList>
    </citation>
    <scope>NUCLEOTIDE SEQUENCE</scope>
    <source>
        <strain evidence="3">B3-3758</strain>
    </source>
</reference>
<accession>A0A9E2KH19</accession>
<evidence type="ECO:0000313" key="3">
    <source>
        <dbReference type="EMBL" id="MBU3814016.1"/>
    </source>
</evidence>
<evidence type="ECO:0000259" key="2">
    <source>
        <dbReference type="Pfam" id="PF18291"/>
    </source>
</evidence>
<keyword evidence="1 3" id="KW-0238">DNA-binding</keyword>